<evidence type="ECO:0000259" key="4">
    <source>
        <dbReference type="Pfam" id="PF22936"/>
    </source>
</evidence>
<evidence type="ECO:0000259" key="2">
    <source>
        <dbReference type="Pfam" id="PF07727"/>
    </source>
</evidence>
<dbReference type="PANTHER" id="PTHR11439:SF467">
    <property type="entry name" value="INTEGRASE CATALYTIC DOMAIN-CONTAINING PROTEIN"/>
    <property type="match status" value="1"/>
</dbReference>
<reference evidence="5" key="1">
    <citation type="submission" date="2020-10" db="EMBL/GenBank/DDBJ databases">
        <authorList>
            <person name="Han B."/>
            <person name="Lu T."/>
            <person name="Zhao Q."/>
            <person name="Huang X."/>
            <person name="Zhao Y."/>
        </authorList>
    </citation>
    <scope>NUCLEOTIDE SEQUENCE</scope>
</reference>
<dbReference type="Gene3D" id="3.30.420.10">
    <property type="entry name" value="Ribonuclease H-like superfamily/Ribonuclease H"/>
    <property type="match status" value="1"/>
</dbReference>
<dbReference type="GO" id="GO:0003676">
    <property type="term" value="F:nucleic acid binding"/>
    <property type="evidence" value="ECO:0007669"/>
    <property type="project" value="InterPro"/>
</dbReference>
<gene>
    <name evidence="5" type="ORF">NCGR_LOCUS52342</name>
</gene>
<dbReference type="SUPFAM" id="SSF53098">
    <property type="entry name" value="Ribonuclease H-like"/>
    <property type="match status" value="1"/>
</dbReference>
<dbReference type="InterPro" id="IPR013103">
    <property type="entry name" value="RVT_2"/>
</dbReference>
<dbReference type="Pfam" id="PF22936">
    <property type="entry name" value="Pol_BBD"/>
    <property type="match status" value="1"/>
</dbReference>
<proteinExistence type="predicted"/>
<sequence>MQMKMKLFTLKMKEEDSVMSHIAEFKKIVADLVSMEVKYDDEDLGLLLLCSLPNSYANFRDTILLSRDELTLKEVYEALQSREKMRGMVQNDGTSSSKGDALHVRGRTENRSSNDGNDGRKNYERRGRSKSKPHGNKKFCVYCKLTNHNIEDCRKVQNKEKRKNKSAGKVSVAAAASDDDSGDCLVVFAGCVAGHDEWILDSACSFHICTNRNWFSSYKPVQKGDVVRMGDDNPCDIVGIGSVQIKTDDGMTRTLKNVRYIPGMSRNLISLSTLDAEGYKYSGSDGVLKVSKGSLVCLKGDLNSAKLYVLRGCTLPGSDSAVAAVTNDEPSKTNLWHMRLGHMSHHGMAELMKRNLLDGCTSSKIKFCEHCIFGKHKRVHFNTSVHTTKGTLDYVHADLWGPSCKSSLGGARYMLTIIDDYSRRVWPYFLKQKDDTFAAFKDWKVMIERQTERKKKELQRMRMQVEHVDDDTSKIEIIKLKKLLSSGFDMKDLGSAKKILGMEISRDRKSGLLFLSQQNYIKKVLRRFNMQNAKDVSTPIAPHFKLSAAQCPSTDEEIEYMSRVPYSSAVGSLMYAMVCSRLDLSYAMSLVSRYMSNPGKEHWRAVQWIFRYLRGTADSCLKFGRTDKGLIGYVDSDYAADLDRRRSLTGYVFTVGSCAVSWRATLQSVVALSTTEAEYMAICEACKELIWLKATSGIGHQYPNQVQCDHYVRRHKEFLLLRFIPLHHIQQFTLQQQDDNDDGSDEGAGVAVEEDMVPA</sequence>
<evidence type="ECO:0000259" key="3">
    <source>
        <dbReference type="Pfam" id="PF13976"/>
    </source>
</evidence>
<dbReference type="Pfam" id="PF13976">
    <property type="entry name" value="gag_pre-integrs"/>
    <property type="match status" value="1"/>
</dbReference>
<feature type="domain" description="GAG-pre-integrase" evidence="3">
    <location>
        <begin position="306"/>
        <end position="376"/>
    </location>
</feature>
<feature type="region of interest" description="Disordered" evidence="1">
    <location>
        <begin position="735"/>
        <end position="759"/>
    </location>
</feature>
<dbReference type="PANTHER" id="PTHR11439">
    <property type="entry name" value="GAG-POL-RELATED RETROTRANSPOSON"/>
    <property type="match status" value="1"/>
</dbReference>
<comment type="caution">
    <text evidence="5">The sequence shown here is derived from an EMBL/GenBank/DDBJ whole genome shotgun (WGS) entry which is preliminary data.</text>
</comment>
<dbReference type="Pfam" id="PF07727">
    <property type="entry name" value="RVT_2"/>
    <property type="match status" value="1"/>
</dbReference>
<dbReference type="InterPro" id="IPR012337">
    <property type="entry name" value="RNaseH-like_sf"/>
</dbReference>
<dbReference type="Pfam" id="PF14223">
    <property type="entry name" value="Retrotran_gag_2"/>
    <property type="match status" value="1"/>
</dbReference>
<dbReference type="InterPro" id="IPR054722">
    <property type="entry name" value="PolX-like_BBD"/>
</dbReference>
<feature type="region of interest" description="Disordered" evidence="1">
    <location>
        <begin position="84"/>
        <end position="133"/>
    </location>
</feature>
<dbReference type="InterPro" id="IPR025724">
    <property type="entry name" value="GAG-pre-integrase_dom"/>
</dbReference>
<protein>
    <submittedName>
        <fullName evidence="5">Uncharacterized protein</fullName>
    </submittedName>
</protein>
<feature type="compositionally biased region" description="Basic and acidic residues" evidence="1">
    <location>
        <begin position="100"/>
        <end position="126"/>
    </location>
</feature>
<dbReference type="OrthoDB" id="674974at2759"/>
<accession>A0A811RGM7</accession>
<name>A0A811RGM7_9POAL</name>
<feature type="domain" description="Retrovirus-related Pol polyprotein from transposon TNT 1-94-like beta-barrel" evidence="4">
    <location>
        <begin position="198"/>
        <end position="279"/>
    </location>
</feature>
<feature type="domain" description="Reverse transcriptase Ty1/copia-type" evidence="2">
    <location>
        <begin position="476"/>
        <end position="541"/>
    </location>
</feature>
<dbReference type="InterPro" id="IPR036397">
    <property type="entry name" value="RNaseH_sf"/>
</dbReference>
<dbReference type="Proteomes" id="UP000604825">
    <property type="component" value="Unassembled WGS sequence"/>
</dbReference>
<keyword evidence="6" id="KW-1185">Reference proteome</keyword>
<dbReference type="EMBL" id="CAJGYO010000014">
    <property type="protein sequence ID" value="CAD6269037.1"/>
    <property type="molecule type" value="Genomic_DNA"/>
</dbReference>
<evidence type="ECO:0000256" key="1">
    <source>
        <dbReference type="SAM" id="MobiDB-lite"/>
    </source>
</evidence>
<evidence type="ECO:0000313" key="5">
    <source>
        <dbReference type="EMBL" id="CAD6269037.1"/>
    </source>
</evidence>
<evidence type="ECO:0000313" key="6">
    <source>
        <dbReference type="Proteomes" id="UP000604825"/>
    </source>
</evidence>
<dbReference type="CDD" id="cd09272">
    <property type="entry name" value="RNase_HI_RT_Ty1"/>
    <property type="match status" value="1"/>
</dbReference>
<dbReference type="AlphaFoldDB" id="A0A811RGM7"/>
<organism evidence="5 6">
    <name type="scientific">Miscanthus lutarioriparius</name>
    <dbReference type="NCBI Taxonomy" id="422564"/>
    <lineage>
        <taxon>Eukaryota</taxon>
        <taxon>Viridiplantae</taxon>
        <taxon>Streptophyta</taxon>
        <taxon>Embryophyta</taxon>
        <taxon>Tracheophyta</taxon>
        <taxon>Spermatophyta</taxon>
        <taxon>Magnoliopsida</taxon>
        <taxon>Liliopsida</taxon>
        <taxon>Poales</taxon>
        <taxon>Poaceae</taxon>
        <taxon>PACMAD clade</taxon>
        <taxon>Panicoideae</taxon>
        <taxon>Andropogonodae</taxon>
        <taxon>Andropogoneae</taxon>
        <taxon>Saccharinae</taxon>
        <taxon>Miscanthus</taxon>
    </lineage>
</organism>